<organism evidence="1 2">
    <name type="scientific">Bacillus badius</name>
    <dbReference type="NCBI Taxonomy" id="1455"/>
    <lineage>
        <taxon>Bacteria</taxon>
        <taxon>Bacillati</taxon>
        <taxon>Bacillota</taxon>
        <taxon>Bacilli</taxon>
        <taxon>Bacillales</taxon>
        <taxon>Bacillaceae</taxon>
        <taxon>Pseudobacillus</taxon>
    </lineage>
</organism>
<accession>A0ABR5AS03</accession>
<proteinExistence type="predicted"/>
<dbReference type="EMBL" id="JXLP01000013">
    <property type="protein sequence ID" value="KIL77539.1"/>
    <property type="molecule type" value="Genomic_DNA"/>
</dbReference>
<comment type="caution">
    <text evidence="1">The sequence shown here is derived from an EMBL/GenBank/DDBJ whole genome shotgun (WGS) entry which is preliminary data.</text>
</comment>
<keyword evidence="2" id="KW-1185">Reference proteome</keyword>
<reference evidence="1 2" key="1">
    <citation type="submission" date="2015-01" db="EMBL/GenBank/DDBJ databases">
        <title>Genome Assembly of Bacillus badius MTCC 1458.</title>
        <authorList>
            <person name="Verma A."/>
            <person name="Khatri I."/>
            <person name="Mual P."/>
            <person name="Subramanian S."/>
            <person name="Krishnamurthi S."/>
        </authorList>
    </citation>
    <scope>NUCLEOTIDE SEQUENCE [LARGE SCALE GENOMIC DNA]</scope>
    <source>
        <strain evidence="1 2">MTCC 1458</strain>
    </source>
</reference>
<dbReference type="Proteomes" id="UP000031982">
    <property type="component" value="Unassembled WGS sequence"/>
</dbReference>
<name>A0ABR5AS03_BACBA</name>
<evidence type="ECO:0000313" key="1">
    <source>
        <dbReference type="EMBL" id="KIL77539.1"/>
    </source>
</evidence>
<evidence type="ECO:0008006" key="3">
    <source>
        <dbReference type="Google" id="ProtNLM"/>
    </source>
</evidence>
<gene>
    <name evidence="1" type="ORF">SD77_1212</name>
</gene>
<sequence>MYKSGIEALKAGIFALCQAQVACFFHSWKAKRLEWKAAVPIHKLNKKGLRPAPLSASLSEAREEAKFRLLLFSFYP</sequence>
<evidence type="ECO:0000313" key="2">
    <source>
        <dbReference type="Proteomes" id="UP000031982"/>
    </source>
</evidence>
<protein>
    <recommendedName>
        <fullName evidence="3">Mobile element protein</fullName>
    </recommendedName>
</protein>